<accession>A0A7X8SJK3</accession>
<dbReference type="Gene3D" id="2.20.25.110">
    <property type="entry name" value="S-adenosyl-L-methionine-dependent methyltransferases"/>
    <property type="match status" value="1"/>
</dbReference>
<dbReference type="RefSeq" id="WP_168882160.1">
    <property type="nucleotide sequence ID" value="NZ_JABAIL010000003.1"/>
</dbReference>
<reference evidence="3 4" key="1">
    <citation type="submission" date="2020-04" db="EMBL/GenBank/DDBJ databases">
        <title>Flammeovirga sp. SR4, a novel species isolated from seawater.</title>
        <authorList>
            <person name="Wang X."/>
        </authorList>
    </citation>
    <scope>NUCLEOTIDE SEQUENCE [LARGE SCALE GENOMIC DNA]</scope>
    <source>
        <strain evidence="3 4">SR4</strain>
    </source>
</reference>
<dbReference type="SUPFAM" id="SSF53335">
    <property type="entry name" value="S-adenosyl-L-methionine-dependent methyltransferases"/>
    <property type="match status" value="1"/>
</dbReference>
<dbReference type="AlphaFoldDB" id="A0A7X8SJK3"/>
<evidence type="ECO:0000256" key="1">
    <source>
        <dbReference type="ARBA" id="ARBA00022679"/>
    </source>
</evidence>
<gene>
    <name evidence="3" type="ORF">HGP29_09490</name>
</gene>
<comment type="caution">
    <text evidence="3">The sequence shown here is derived from an EMBL/GenBank/DDBJ whole genome shotgun (WGS) entry which is preliminary data.</text>
</comment>
<evidence type="ECO:0000259" key="2">
    <source>
        <dbReference type="Pfam" id="PF13649"/>
    </source>
</evidence>
<keyword evidence="3" id="KW-0489">Methyltransferase</keyword>
<dbReference type="Proteomes" id="UP000585050">
    <property type="component" value="Unassembled WGS sequence"/>
</dbReference>
<dbReference type="CDD" id="cd02440">
    <property type="entry name" value="AdoMet_MTases"/>
    <property type="match status" value="1"/>
</dbReference>
<evidence type="ECO:0000313" key="4">
    <source>
        <dbReference type="Proteomes" id="UP000585050"/>
    </source>
</evidence>
<keyword evidence="1 3" id="KW-0808">Transferase</keyword>
<sequence>MNIKKIINSTQRPALYEKGTTFMWTDPYISKQLLQIHLNPDIDLASRKQSSIEKTVNWILDHLKVEKPLKILDLGCGPGLYTKILAEKGHQVTGMDISKNSIEYATSTADKNGLSIHYRNESYLEADLGTEEYDLILLIYTDLGALTPSERAPLLINIKNALKKGGSFIFDVLKDKDFTKKASLKSWDAVEAGFWKGTPHLALSESFLFEEEKVLLSQHTIIDENDTTDVYRFWTHFFSKKDILEMIAAPNFSNVTFEEGLLPKSDMWNGDNVLFIKCDK</sequence>
<evidence type="ECO:0000313" key="3">
    <source>
        <dbReference type="EMBL" id="NLR91438.1"/>
    </source>
</evidence>
<feature type="domain" description="Methyltransferase" evidence="2">
    <location>
        <begin position="71"/>
        <end position="166"/>
    </location>
</feature>
<dbReference type="Gene3D" id="3.40.50.150">
    <property type="entry name" value="Vaccinia Virus protein VP39"/>
    <property type="match status" value="1"/>
</dbReference>
<dbReference type="InterPro" id="IPR041698">
    <property type="entry name" value="Methyltransf_25"/>
</dbReference>
<dbReference type="EMBL" id="JABAIL010000003">
    <property type="protein sequence ID" value="NLR91438.1"/>
    <property type="molecule type" value="Genomic_DNA"/>
</dbReference>
<proteinExistence type="predicted"/>
<protein>
    <submittedName>
        <fullName evidence="3">Methyltransferase domain-containing protein</fullName>
    </submittedName>
</protein>
<dbReference type="InterPro" id="IPR029063">
    <property type="entry name" value="SAM-dependent_MTases_sf"/>
</dbReference>
<dbReference type="GO" id="GO:0032259">
    <property type="term" value="P:methylation"/>
    <property type="evidence" value="ECO:0007669"/>
    <property type="project" value="UniProtKB-KW"/>
</dbReference>
<keyword evidence="4" id="KW-1185">Reference proteome</keyword>
<name>A0A7X8SJK3_9BACT</name>
<organism evidence="3 4">
    <name type="scientific">Flammeovirga agarivorans</name>
    <dbReference type="NCBI Taxonomy" id="2726742"/>
    <lineage>
        <taxon>Bacteria</taxon>
        <taxon>Pseudomonadati</taxon>
        <taxon>Bacteroidota</taxon>
        <taxon>Cytophagia</taxon>
        <taxon>Cytophagales</taxon>
        <taxon>Flammeovirgaceae</taxon>
        <taxon>Flammeovirga</taxon>
    </lineage>
</organism>
<dbReference type="Pfam" id="PF13649">
    <property type="entry name" value="Methyltransf_25"/>
    <property type="match status" value="1"/>
</dbReference>
<dbReference type="GO" id="GO:0008168">
    <property type="term" value="F:methyltransferase activity"/>
    <property type="evidence" value="ECO:0007669"/>
    <property type="project" value="UniProtKB-KW"/>
</dbReference>
<dbReference type="PANTHER" id="PTHR43861">
    <property type="entry name" value="TRANS-ACONITATE 2-METHYLTRANSFERASE-RELATED"/>
    <property type="match status" value="1"/>
</dbReference>